<evidence type="ECO:0000313" key="1">
    <source>
        <dbReference type="EMBL" id="KAI4804695.1"/>
    </source>
</evidence>
<comment type="caution">
    <text evidence="1">The sequence shown here is derived from an EMBL/GenBank/DDBJ whole genome shotgun (WGS) entry which is preliminary data.</text>
</comment>
<dbReference type="EMBL" id="CM043799">
    <property type="protein sequence ID" value="KAI4804695.1"/>
    <property type="molecule type" value="Genomic_DNA"/>
</dbReference>
<keyword evidence="2" id="KW-1185">Reference proteome</keyword>
<evidence type="ECO:0000313" key="2">
    <source>
        <dbReference type="Proteomes" id="UP001057452"/>
    </source>
</evidence>
<name>A0ACB9VWT3_CHAAC</name>
<reference evidence="1" key="1">
    <citation type="submission" date="2022-05" db="EMBL/GenBank/DDBJ databases">
        <title>Chromosome-level genome of Chaenocephalus aceratus.</title>
        <authorList>
            <person name="Park H."/>
        </authorList>
    </citation>
    <scope>NUCLEOTIDE SEQUENCE</scope>
    <source>
        <strain evidence="1">KU_202001</strain>
    </source>
</reference>
<sequence>METATEFDFSFLEEGFSARDIVEQKINESSMTDDRDAFYVCDLGDVFKKHLRWVRALPRVTPFYAVKCNDSQAVVMVLASLGAGFDCASKTEIHMVQSLGVDPSRIIYANPCKQVSQIKYASAHGVRMMTFDSEVELMKVARCHENAKLVLRIATDDSKAVCRLSVKFGVTLKACRGLLEKAKELGLDVIGVSFHVGSGCTDPQTYSQAIADARYVFDIGAEVGFNMDLLDIGGGFPGSDDNELKFEEITAVISPALDKYFPADTGIKIISEPGRFYVASAYTLVVNIIAKKVIMDEESASDWQIGNIAQYLNYFYFSTEEDEGTTDRTLMYYVNDGVYGSFNCILYDHAHCLPTLHKKPKPDQVRYPCSIWGPTCDGLDRIVEQCYLPDLQVGDWLIFDNMGAYTVAAASTFNGFQRPDIYYVMSRTAWQHVQQICSQGMPAPAEESSLLEVPACCGRESSLEMPTKPCQAPVV</sequence>
<accession>A0ACB9VWT3</accession>
<dbReference type="Proteomes" id="UP001057452">
    <property type="component" value="Chromosome 15"/>
</dbReference>
<gene>
    <name evidence="1" type="ORF">KUCAC02_026314</name>
</gene>
<protein>
    <submittedName>
        <fullName evidence="1">Uncharacterized protein</fullName>
    </submittedName>
</protein>
<proteinExistence type="predicted"/>
<organism evidence="1 2">
    <name type="scientific">Chaenocephalus aceratus</name>
    <name type="common">Blackfin icefish</name>
    <name type="synonym">Chaenichthys aceratus</name>
    <dbReference type="NCBI Taxonomy" id="36190"/>
    <lineage>
        <taxon>Eukaryota</taxon>
        <taxon>Metazoa</taxon>
        <taxon>Chordata</taxon>
        <taxon>Craniata</taxon>
        <taxon>Vertebrata</taxon>
        <taxon>Euteleostomi</taxon>
        <taxon>Actinopterygii</taxon>
        <taxon>Neopterygii</taxon>
        <taxon>Teleostei</taxon>
        <taxon>Neoteleostei</taxon>
        <taxon>Acanthomorphata</taxon>
        <taxon>Eupercaria</taxon>
        <taxon>Perciformes</taxon>
        <taxon>Notothenioidei</taxon>
        <taxon>Channichthyidae</taxon>
        <taxon>Chaenocephalus</taxon>
    </lineage>
</organism>